<dbReference type="AlphaFoldDB" id="A0A644TYF3"/>
<organism evidence="2">
    <name type="scientific">bioreactor metagenome</name>
    <dbReference type="NCBI Taxonomy" id="1076179"/>
    <lineage>
        <taxon>unclassified sequences</taxon>
        <taxon>metagenomes</taxon>
        <taxon>ecological metagenomes</taxon>
    </lineage>
</organism>
<feature type="compositionally biased region" description="Basic residues" evidence="1">
    <location>
        <begin position="140"/>
        <end position="168"/>
    </location>
</feature>
<sequence>MRKINQKGYKYYVLHVDEKGMSHIETGWEYREDANDFAGEREALPGHSYKILTKRFLKSIGIDPENNDSWTKFTLYKPNTKITMPTLGKTTPAGRAKKRITKYKAQANRQIRKNNAKVLKNLNKKVSKAIDLATKQAKASAKRKPAKAKTTKRKTSKARARTTRRTKK</sequence>
<reference evidence="2" key="1">
    <citation type="submission" date="2019-08" db="EMBL/GenBank/DDBJ databases">
        <authorList>
            <person name="Kucharzyk K."/>
            <person name="Murdoch R.W."/>
            <person name="Higgins S."/>
            <person name="Loffler F."/>
        </authorList>
    </citation>
    <scope>NUCLEOTIDE SEQUENCE</scope>
</reference>
<gene>
    <name evidence="2" type="ORF">SDC9_17709</name>
</gene>
<comment type="caution">
    <text evidence="2">The sequence shown here is derived from an EMBL/GenBank/DDBJ whole genome shotgun (WGS) entry which is preliminary data.</text>
</comment>
<proteinExistence type="predicted"/>
<protein>
    <submittedName>
        <fullName evidence="2">Uncharacterized protein</fullName>
    </submittedName>
</protein>
<feature type="region of interest" description="Disordered" evidence="1">
    <location>
        <begin position="134"/>
        <end position="168"/>
    </location>
</feature>
<evidence type="ECO:0000256" key="1">
    <source>
        <dbReference type="SAM" id="MobiDB-lite"/>
    </source>
</evidence>
<dbReference type="EMBL" id="VSSQ01000062">
    <property type="protein sequence ID" value="MPL71930.1"/>
    <property type="molecule type" value="Genomic_DNA"/>
</dbReference>
<accession>A0A644TYF3</accession>
<name>A0A644TYF3_9ZZZZ</name>
<evidence type="ECO:0000313" key="2">
    <source>
        <dbReference type="EMBL" id="MPL71930.1"/>
    </source>
</evidence>